<feature type="transmembrane region" description="Helical" evidence="14">
    <location>
        <begin position="29"/>
        <end position="50"/>
    </location>
</feature>
<evidence type="ECO:0000256" key="4">
    <source>
        <dbReference type="ARBA" id="ARBA00022692"/>
    </source>
</evidence>
<dbReference type="GO" id="GO:0005506">
    <property type="term" value="F:iron ion binding"/>
    <property type="evidence" value="ECO:0007669"/>
    <property type="project" value="InterPro"/>
</dbReference>
<gene>
    <name evidence="16" type="ORF">MNBD_ALPHA05-2182</name>
</gene>
<keyword evidence="5" id="KW-0479">Metal-binding</keyword>
<keyword evidence="8" id="KW-0862">Zinc</keyword>
<feature type="domain" description="Fatty acid hydroxylase" evidence="15">
    <location>
        <begin position="63"/>
        <end position="206"/>
    </location>
</feature>
<protein>
    <recommendedName>
        <fullName evidence="15">Fatty acid hydroxylase domain-containing protein</fullName>
    </recommendedName>
</protein>
<dbReference type="GO" id="GO:0005789">
    <property type="term" value="C:endoplasmic reticulum membrane"/>
    <property type="evidence" value="ECO:0007669"/>
    <property type="project" value="UniProtKB-SubCell"/>
</dbReference>
<evidence type="ECO:0000256" key="9">
    <source>
        <dbReference type="ARBA" id="ARBA00022989"/>
    </source>
</evidence>
<proteinExistence type="predicted"/>
<reference evidence="16" key="1">
    <citation type="submission" date="2018-06" db="EMBL/GenBank/DDBJ databases">
        <authorList>
            <person name="Zhirakovskaya E."/>
        </authorList>
    </citation>
    <scope>NUCLEOTIDE SEQUENCE</scope>
</reference>
<dbReference type="GO" id="GO:0080132">
    <property type="term" value="F:fatty acid 2-hydroxylase activity"/>
    <property type="evidence" value="ECO:0007669"/>
    <property type="project" value="InterPro"/>
</dbReference>
<keyword evidence="4 14" id="KW-0812">Transmembrane</keyword>
<evidence type="ECO:0000259" key="15">
    <source>
        <dbReference type="Pfam" id="PF04116"/>
    </source>
</evidence>
<dbReference type="InterPro" id="IPR006694">
    <property type="entry name" value="Fatty_acid_hydroxylase"/>
</dbReference>
<keyword evidence="10" id="KW-0560">Oxidoreductase</keyword>
<sequence length="255" mass="28902">MQVFVGYKAWKEKEYLLNRMNFNDLVRAYASYPAIQVYAVVLAAGLVVGFATMGSFVAFAASFVVGALLFQIAWYGVHRWVLHGSWMYKTPYLAKLWKRVHYDHHRFPNDLSVLFGGLHTTLPTILLVAGPIGYLIHGVSGAAGAISGTVLMTCITEFLHAGEHLAFEPKSKFWKDLKKRHLAHHFHNEGGNYGISEFFWDRVFGTFYAETEDRPRSPTARNLGYTGEMAEMYPWVKEATEAEPEDKRAMRSRAA</sequence>
<keyword evidence="12 14" id="KW-0472">Membrane</keyword>
<dbReference type="InterPro" id="IPR014430">
    <property type="entry name" value="Scs7"/>
</dbReference>
<keyword evidence="6" id="KW-0256">Endoplasmic reticulum</keyword>
<evidence type="ECO:0000256" key="2">
    <source>
        <dbReference type="ARBA" id="ARBA00004477"/>
    </source>
</evidence>
<evidence type="ECO:0000256" key="14">
    <source>
        <dbReference type="SAM" id="Phobius"/>
    </source>
</evidence>
<keyword evidence="11" id="KW-0443">Lipid metabolism</keyword>
<dbReference type="EMBL" id="UOEH01000253">
    <property type="protein sequence ID" value="VAV98422.1"/>
    <property type="molecule type" value="Genomic_DNA"/>
</dbReference>
<evidence type="ECO:0000256" key="1">
    <source>
        <dbReference type="ARBA" id="ARBA00001947"/>
    </source>
</evidence>
<dbReference type="GO" id="GO:0006633">
    <property type="term" value="P:fatty acid biosynthetic process"/>
    <property type="evidence" value="ECO:0007669"/>
    <property type="project" value="UniProtKB-KW"/>
</dbReference>
<keyword evidence="3" id="KW-0444">Lipid biosynthesis</keyword>
<name>A0A3B0S3N7_9ZZZZ</name>
<accession>A0A3B0S3N7</accession>
<dbReference type="Pfam" id="PF04116">
    <property type="entry name" value="FA_hydroxylase"/>
    <property type="match status" value="1"/>
</dbReference>
<keyword evidence="7" id="KW-0276">Fatty acid metabolism</keyword>
<evidence type="ECO:0000256" key="10">
    <source>
        <dbReference type="ARBA" id="ARBA00023002"/>
    </source>
</evidence>
<dbReference type="PANTHER" id="PTHR12863">
    <property type="entry name" value="FATTY ACID HYDROXYLASE"/>
    <property type="match status" value="1"/>
</dbReference>
<evidence type="ECO:0000256" key="6">
    <source>
        <dbReference type="ARBA" id="ARBA00022824"/>
    </source>
</evidence>
<keyword evidence="9 14" id="KW-1133">Transmembrane helix</keyword>
<dbReference type="PANTHER" id="PTHR12863:SF1">
    <property type="entry name" value="FATTY ACID 2-HYDROXYLASE"/>
    <property type="match status" value="1"/>
</dbReference>
<evidence type="ECO:0000256" key="7">
    <source>
        <dbReference type="ARBA" id="ARBA00022832"/>
    </source>
</evidence>
<dbReference type="AlphaFoldDB" id="A0A3B0S3N7"/>
<keyword evidence="13" id="KW-0275">Fatty acid biosynthesis</keyword>
<organism evidence="16">
    <name type="scientific">hydrothermal vent metagenome</name>
    <dbReference type="NCBI Taxonomy" id="652676"/>
    <lineage>
        <taxon>unclassified sequences</taxon>
        <taxon>metagenomes</taxon>
        <taxon>ecological metagenomes</taxon>
    </lineage>
</organism>
<evidence type="ECO:0000256" key="13">
    <source>
        <dbReference type="ARBA" id="ARBA00023160"/>
    </source>
</evidence>
<evidence type="ECO:0000256" key="5">
    <source>
        <dbReference type="ARBA" id="ARBA00022723"/>
    </source>
</evidence>
<evidence type="ECO:0000256" key="12">
    <source>
        <dbReference type="ARBA" id="ARBA00023136"/>
    </source>
</evidence>
<evidence type="ECO:0000256" key="8">
    <source>
        <dbReference type="ARBA" id="ARBA00022833"/>
    </source>
</evidence>
<evidence type="ECO:0000313" key="16">
    <source>
        <dbReference type="EMBL" id="VAV98422.1"/>
    </source>
</evidence>
<feature type="transmembrane region" description="Helical" evidence="14">
    <location>
        <begin position="56"/>
        <end position="77"/>
    </location>
</feature>
<evidence type="ECO:0000256" key="3">
    <source>
        <dbReference type="ARBA" id="ARBA00022516"/>
    </source>
</evidence>
<evidence type="ECO:0000256" key="11">
    <source>
        <dbReference type="ARBA" id="ARBA00023098"/>
    </source>
</evidence>
<comment type="cofactor">
    <cofactor evidence="1">
        <name>Zn(2+)</name>
        <dbReference type="ChEBI" id="CHEBI:29105"/>
    </cofactor>
</comment>
<comment type="subcellular location">
    <subcellularLocation>
        <location evidence="2">Endoplasmic reticulum membrane</location>
        <topology evidence="2">Multi-pass membrane protein</topology>
    </subcellularLocation>
</comment>